<evidence type="ECO:0000256" key="4">
    <source>
        <dbReference type="ARBA" id="ARBA00022679"/>
    </source>
</evidence>
<dbReference type="InterPro" id="IPR050256">
    <property type="entry name" value="Glycosyltransferase_2"/>
</dbReference>
<dbReference type="OrthoDB" id="9810303at2"/>
<reference evidence="12" key="1">
    <citation type="submission" date="2012-02" db="EMBL/GenBank/DDBJ databases">
        <title>The complete genome of Halobacteroides halobius DSM 5150.</title>
        <authorList>
            <person name="Lucas S."/>
            <person name="Copeland A."/>
            <person name="Lapidus A."/>
            <person name="Glavina del Rio T."/>
            <person name="Dalin E."/>
            <person name="Tice H."/>
            <person name="Bruce D."/>
            <person name="Goodwin L."/>
            <person name="Pitluck S."/>
            <person name="Peters L."/>
            <person name="Mikhailova N."/>
            <person name="Gu W."/>
            <person name="Kyrpides N."/>
            <person name="Mavromatis K."/>
            <person name="Ivanova N."/>
            <person name="Brettin T."/>
            <person name="Detter J.C."/>
            <person name="Han C."/>
            <person name="Larimer F."/>
            <person name="Land M."/>
            <person name="Hauser L."/>
            <person name="Markowitz V."/>
            <person name="Cheng J.-F."/>
            <person name="Hugenholtz P."/>
            <person name="Woyke T."/>
            <person name="Wu D."/>
            <person name="Tindall B."/>
            <person name="Pomrenke H."/>
            <person name="Brambilla E."/>
            <person name="Klenk H.-P."/>
            <person name="Eisen J.A."/>
        </authorList>
    </citation>
    <scope>NUCLEOTIDE SEQUENCE [LARGE SCALE GENOMIC DNA]</scope>
    <source>
        <strain evidence="12">ATCC 35273 / DSM 5150 / MD-1</strain>
    </source>
</reference>
<protein>
    <recommendedName>
        <fullName evidence="7">Glucosyl-3-phosphoglycerate synthase</fullName>
        <ecNumber evidence="6">2.4.1.266</ecNumber>
    </recommendedName>
</protein>
<name>L0K7L8_HALHC</name>
<evidence type="ECO:0000256" key="2">
    <source>
        <dbReference type="ARBA" id="ARBA00006739"/>
    </source>
</evidence>
<evidence type="ECO:0000256" key="7">
    <source>
        <dbReference type="ARBA" id="ARBA00040894"/>
    </source>
</evidence>
<feature type="domain" description="Glycosyltransferase 2-like" evidence="10">
    <location>
        <begin position="6"/>
        <end position="120"/>
    </location>
</feature>
<dbReference type="PATRIC" id="fig|748449.3.peg.533"/>
<evidence type="ECO:0000256" key="8">
    <source>
        <dbReference type="ARBA" id="ARBA00048689"/>
    </source>
</evidence>
<evidence type="ECO:0000256" key="9">
    <source>
        <dbReference type="ARBA" id="ARBA00048997"/>
    </source>
</evidence>
<gene>
    <name evidence="11" type="ordered locus">Halha_0571</name>
</gene>
<dbReference type="EMBL" id="CP003359">
    <property type="protein sequence ID" value="AGB40545.1"/>
    <property type="molecule type" value="Genomic_DNA"/>
</dbReference>
<dbReference type="SUPFAM" id="SSF53448">
    <property type="entry name" value="Nucleotide-diphospho-sugar transferases"/>
    <property type="match status" value="1"/>
</dbReference>
<comment type="catalytic activity">
    <reaction evidence="8">
        <text>(2R)-3-phosphoglycerate + UDP-alpha-D-glucose = (2R)-2-O-(alpha-D-glucopyranosyl)-3-phospho-glycerate + UDP + H(+)</text>
        <dbReference type="Rhea" id="RHEA:31319"/>
        <dbReference type="ChEBI" id="CHEBI:15378"/>
        <dbReference type="ChEBI" id="CHEBI:58223"/>
        <dbReference type="ChEBI" id="CHEBI:58272"/>
        <dbReference type="ChEBI" id="CHEBI:58885"/>
        <dbReference type="ChEBI" id="CHEBI:62600"/>
        <dbReference type="EC" id="2.4.1.266"/>
    </reaction>
    <physiologicalReaction direction="left-to-right" evidence="8">
        <dbReference type="Rhea" id="RHEA:31320"/>
    </physiologicalReaction>
</comment>
<dbReference type="GO" id="GO:0016757">
    <property type="term" value="F:glycosyltransferase activity"/>
    <property type="evidence" value="ECO:0007669"/>
    <property type="project" value="UniProtKB-KW"/>
</dbReference>
<dbReference type="Gene3D" id="3.90.550.10">
    <property type="entry name" value="Spore Coat Polysaccharide Biosynthesis Protein SpsA, Chain A"/>
    <property type="match status" value="1"/>
</dbReference>
<dbReference type="PANTHER" id="PTHR48090">
    <property type="entry name" value="UNDECAPRENYL-PHOSPHATE 4-DEOXY-4-FORMAMIDO-L-ARABINOSE TRANSFERASE-RELATED"/>
    <property type="match status" value="1"/>
</dbReference>
<dbReference type="HOGENOM" id="CLU_033536_6_0_9"/>
<proteinExistence type="inferred from homology"/>
<comment type="catalytic activity">
    <reaction evidence="9">
        <text>an NDP-alpha-D-glucose + (2R)-3-phosphoglycerate = (2R)-2-O-(alpha-D-glucopyranosyl)-3-phospho-glycerate + a ribonucleoside 5'-diphosphate + H(+)</text>
        <dbReference type="Rhea" id="RHEA:47244"/>
        <dbReference type="ChEBI" id="CHEBI:15378"/>
        <dbReference type="ChEBI" id="CHEBI:57930"/>
        <dbReference type="ChEBI" id="CHEBI:58272"/>
        <dbReference type="ChEBI" id="CHEBI:62600"/>
        <dbReference type="ChEBI" id="CHEBI:76533"/>
        <dbReference type="EC" id="2.4.1.266"/>
    </reaction>
    <physiologicalReaction direction="left-to-right" evidence="9">
        <dbReference type="Rhea" id="RHEA:47245"/>
    </physiologicalReaction>
</comment>
<evidence type="ECO:0000313" key="11">
    <source>
        <dbReference type="EMBL" id="AGB40545.1"/>
    </source>
</evidence>
<dbReference type="RefSeq" id="WP_015326271.1">
    <property type="nucleotide sequence ID" value="NC_019978.1"/>
</dbReference>
<dbReference type="STRING" id="748449.Halha_0571"/>
<evidence type="ECO:0000256" key="1">
    <source>
        <dbReference type="ARBA" id="ARBA00001946"/>
    </source>
</evidence>
<accession>L0K7L8</accession>
<evidence type="ECO:0000256" key="6">
    <source>
        <dbReference type="ARBA" id="ARBA00039022"/>
    </source>
</evidence>
<dbReference type="InterPro" id="IPR029044">
    <property type="entry name" value="Nucleotide-diphossugar_trans"/>
</dbReference>
<dbReference type="CDD" id="cd04179">
    <property type="entry name" value="DPM_DPG-synthase_like"/>
    <property type="match status" value="1"/>
</dbReference>
<comment type="similarity">
    <text evidence="2">Belongs to the glycosyltransferase 2 family.</text>
</comment>
<dbReference type="AlphaFoldDB" id="L0K7L8"/>
<evidence type="ECO:0000313" key="12">
    <source>
        <dbReference type="Proteomes" id="UP000010880"/>
    </source>
</evidence>
<evidence type="ECO:0000259" key="10">
    <source>
        <dbReference type="Pfam" id="PF00535"/>
    </source>
</evidence>
<dbReference type="KEGG" id="hhl:Halha_0571"/>
<dbReference type="eggNOG" id="COG1215">
    <property type="taxonomic scope" value="Bacteria"/>
</dbReference>
<evidence type="ECO:0000256" key="3">
    <source>
        <dbReference type="ARBA" id="ARBA00022676"/>
    </source>
</evidence>
<dbReference type="Pfam" id="PF00535">
    <property type="entry name" value="Glycos_transf_2"/>
    <property type="match status" value="1"/>
</dbReference>
<evidence type="ECO:0000256" key="5">
    <source>
        <dbReference type="ARBA" id="ARBA00022842"/>
    </source>
</evidence>
<dbReference type="InterPro" id="IPR001173">
    <property type="entry name" value="Glyco_trans_2-like"/>
</dbReference>
<keyword evidence="4 11" id="KW-0808">Transferase</keyword>
<keyword evidence="3" id="KW-0328">Glycosyltransferase</keyword>
<sequence>MNKKVSVLIPAYNEETTIGTTIKAITNIDFVSEIVVIDDGSKDDTFKQAKRAGASVLSLDTNQGKGAALNYGIQQVTGDIILFIDADLEDSAREAKKLLRPVLNEEADMTIAQFPPAEVKGGIGLVKGLATWGLKKITNQDFKTPLSGQRALTMDLVKKVRKFANGFGVEVALTIDACKLGFKVVEVPVNMTHRETKRNIRGFLHRGKQFKDVLKVLASKIRR</sequence>
<dbReference type="EC" id="2.4.1.266" evidence="6"/>
<organism evidence="11 12">
    <name type="scientific">Halobacteroides halobius (strain ATCC 35273 / DSM 5150 / MD-1)</name>
    <dbReference type="NCBI Taxonomy" id="748449"/>
    <lineage>
        <taxon>Bacteria</taxon>
        <taxon>Bacillati</taxon>
        <taxon>Bacillota</taxon>
        <taxon>Clostridia</taxon>
        <taxon>Halanaerobiales</taxon>
        <taxon>Halobacteroidaceae</taxon>
        <taxon>Halobacteroides</taxon>
    </lineage>
</organism>
<keyword evidence="12" id="KW-1185">Reference proteome</keyword>
<dbReference type="Proteomes" id="UP000010880">
    <property type="component" value="Chromosome"/>
</dbReference>
<keyword evidence="5" id="KW-0460">Magnesium</keyword>
<dbReference type="PANTHER" id="PTHR48090:SF10">
    <property type="entry name" value="GLUCOSYL-3-PHOSPHOGLYCERATE SYNTHASE"/>
    <property type="match status" value="1"/>
</dbReference>
<comment type="cofactor">
    <cofactor evidence="1">
        <name>Mg(2+)</name>
        <dbReference type="ChEBI" id="CHEBI:18420"/>
    </cofactor>
</comment>